<proteinExistence type="inferred from homology"/>
<dbReference type="PANTHER" id="PTHR19317:SF58">
    <property type="entry name" value="OS03G0741600 PROTEIN"/>
    <property type="match status" value="1"/>
</dbReference>
<comment type="function">
    <text evidence="1">May be involved in both secretory and endocytic intracellular trafficking in the endosomal/prevacuolar compartments.</text>
</comment>
<feature type="transmembrane region" description="Helical" evidence="7">
    <location>
        <begin position="228"/>
        <end position="245"/>
    </location>
</feature>
<protein>
    <recommendedName>
        <fullName evidence="10">PRA1 family protein</fullName>
    </recommendedName>
</protein>
<comment type="subcellular location">
    <subcellularLocation>
        <location evidence="2">Membrane</location>
        <topology evidence="2">Multi-pass membrane protein</topology>
    </subcellularLocation>
</comment>
<evidence type="ECO:0000256" key="3">
    <source>
        <dbReference type="ARBA" id="ARBA00006483"/>
    </source>
</evidence>
<evidence type="ECO:0000313" key="8">
    <source>
        <dbReference type="EMBL" id="KAG6493627.1"/>
    </source>
</evidence>
<dbReference type="Proteomes" id="UP000734854">
    <property type="component" value="Unassembled WGS sequence"/>
</dbReference>
<sequence length="332" mass="36827">MIYERKIRRIATDKWKEEDHLISRWKLRPRETRKVRKAKSLWKLSFRKDSEESIDMLYEQKIQRIATDKWKEEDHLIPCRKLRPRAEIRSERKQHNCTSKKMERVTGSSEMVVNVTLEGNRWVDGGCRKNSMGGRGAVDASPSDFAPPHYASTTARATDLVSGIKEQGKALISSQRPWAQLLDPSALSLPANSTLAAARLPRNVAYFRSNYVLAVLAVLAVSLLWHPVALAALVSLAAAWIFLFFGRNQPILLFGRFLDEGTVLGVLCVVTVVALIFSSVGSTVFGAVAVGAALVCLHAVLRGTDDLFLDEEAAASGGLLAPAKPEIRPRIV</sequence>
<keyword evidence="4 7" id="KW-0812">Transmembrane</keyword>
<dbReference type="GO" id="GO:0016192">
    <property type="term" value="P:vesicle-mediated transport"/>
    <property type="evidence" value="ECO:0007669"/>
    <property type="project" value="TreeGrafter"/>
</dbReference>
<keyword evidence="9" id="KW-1185">Reference proteome</keyword>
<dbReference type="GO" id="GO:0016020">
    <property type="term" value="C:membrane"/>
    <property type="evidence" value="ECO:0007669"/>
    <property type="project" value="UniProtKB-SubCell"/>
</dbReference>
<evidence type="ECO:0000256" key="1">
    <source>
        <dbReference type="ARBA" id="ARBA00002501"/>
    </source>
</evidence>
<evidence type="ECO:0000313" key="9">
    <source>
        <dbReference type="Proteomes" id="UP000734854"/>
    </source>
</evidence>
<comment type="caution">
    <text evidence="8">The sequence shown here is derived from an EMBL/GenBank/DDBJ whole genome shotgun (WGS) entry which is preliminary data.</text>
</comment>
<evidence type="ECO:0008006" key="10">
    <source>
        <dbReference type="Google" id="ProtNLM"/>
    </source>
</evidence>
<evidence type="ECO:0000256" key="4">
    <source>
        <dbReference type="ARBA" id="ARBA00022692"/>
    </source>
</evidence>
<organism evidence="8 9">
    <name type="scientific">Zingiber officinale</name>
    <name type="common">Ginger</name>
    <name type="synonym">Amomum zingiber</name>
    <dbReference type="NCBI Taxonomy" id="94328"/>
    <lineage>
        <taxon>Eukaryota</taxon>
        <taxon>Viridiplantae</taxon>
        <taxon>Streptophyta</taxon>
        <taxon>Embryophyta</taxon>
        <taxon>Tracheophyta</taxon>
        <taxon>Spermatophyta</taxon>
        <taxon>Magnoliopsida</taxon>
        <taxon>Liliopsida</taxon>
        <taxon>Zingiberales</taxon>
        <taxon>Zingiberaceae</taxon>
        <taxon>Zingiber</taxon>
    </lineage>
</organism>
<evidence type="ECO:0000256" key="6">
    <source>
        <dbReference type="ARBA" id="ARBA00023136"/>
    </source>
</evidence>
<evidence type="ECO:0000256" key="5">
    <source>
        <dbReference type="ARBA" id="ARBA00022989"/>
    </source>
</evidence>
<comment type="similarity">
    <text evidence="3">Belongs to the PRA1 family.</text>
</comment>
<dbReference type="AlphaFoldDB" id="A0A8J5FWW1"/>
<evidence type="ECO:0000256" key="7">
    <source>
        <dbReference type="SAM" id="Phobius"/>
    </source>
</evidence>
<name>A0A8J5FWW1_ZINOF</name>
<dbReference type="InterPro" id="IPR004895">
    <property type="entry name" value="Prenylated_rab_accept_PRA1"/>
</dbReference>
<evidence type="ECO:0000256" key="2">
    <source>
        <dbReference type="ARBA" id="ARBA00004141"/>
    </source>
</evidence>
<dbReference type="GO" id="GO:0005783">
    <property type="term" value="C:endoplasmic reticulum"/>
    <property type="evidence" value="ECO:0007669"/>
    <property type="project" value="TreeGrafter"/>
</dbReference>
<keyword evidence="5 7" id="KW-1133">Transmembrane helix</keyword>
<feature type="transmembrane region" description="Helical" evidence="7">
    <location>
        <begin position="257"/>
        <end position="277"/>
    </location>
</feature>
<keyword evidence="6 7" id="KW-0472">Membrane</keyword>
<reference evidence="8 9" key="1">
    <citation type="submission" date="2020-08" db="EMBL/GenBank/DDBJ databases">
        <title>Plant Genome Project.</title>
        <authorList>
            <person name="Zhang R.-G."/>
        </authorList>
    </citation>
    <scope>NUCLEOTIDE SEQUENCE [LARGE SCALE GENOMIC DNA]</scope>
    <source>
        <tissue evidence="8">Rhizome</tissue>
    </source>
</reference>
<dbReference type="PANTHER" id="PTHR19317">
    <property type="entry name" value="PRENYLATED RAB ACCEPTOR 1-RELATED"/>
    <property type="match status" value="1"/>
</dbReference>
<dbReference type="Pfam" id="PF03208">
    <property type="entry name" value="PRA1"/>
    <property type="match status" value="1"/>
</dbReference>
<accession>A0A8J5FWW1</accession>
<gene>
    <name evidence="8" type="ORF">ZIOFF_048620</name>
</gene>
<dbReference type="GO" id="GO:0005794">
    <property type="term" value="C:Golgi apparatus"/>
    <property type="evidence" value="ECO:0007669"/>
    <property type="project" value="TreeGrafter"/>
</dbReference>
<dbReference type="EMBL" id="JACMSC010000013">
    <property type="protein sequence ID" value="KAG6493627.1"/>
    <property type="molecule type" value="Genomic_DNA"/>
</dbReference>